<sequence>MSKRINLKRPDVRPLAGLDKATYQSFSLWQVCMRGGGLGRFC</sequence>
<reference evidence="1 2" key="1">
    <citation type="journal article" date="2012" name="J. Bacteriol.">
        <title>Complete Genome Sequence of the Naphthalene-Degrading Pseudomonas putida Strain ND6.</title>
        <authorList>
            <person name="Li S."/>
            <person name="Zhao H."/>
            <person name="Li Y."/>
            <person name="Niu S."/>
            <person name="Cai B."/>
        </authorList>
    </citation>
    <scope>NUCLEOTIDE SEQUENCE [LARGE SCALE GENOMIC DNA]</scope>
    <source>
        <strain evidence="1 2">ND6</strain>
    </source>
</reference>
<name>I3UNP2_PSEPU</name>
<dbReference type="KEGG" id="ppi:YSA_00630"/>
<dbReference type="EMBL" id="CP003588">
    <property type="protein sequence ID" value="AFK67113.1"/>
    <property type="molecule type" value="Genomic_DNA"/>
</dbReference>
<evidence type="ECO:0000313" key="2">
    <source>
        <dbReference type="Proteomes" id="UP000005268"/>
    </source>
</evidence>
<proteinExistence type="predicted"/>
<organism evidence="1 2">
    <name type="scientific">Pseudomonas putida ND6</name>
    <dbReference type="NCBI Taxonomy" id="231023"/>
    <lineage>
        <taxon>Bacteria</taxon>
        <taxon>Pseudomonadati</taxon>
        <taxon>Pseudomonadota</taxon>
        <taxon>Gammaproteobacteria</taxon>
        <taxon>Pseudomonadales</taxon>
        <taxon>Pseudomonadaceae</taxon>
        <taxon>Pseudomonas</taxon>
    </lineage>
</organism>
<evidence type="ECO:0000313" key="1">
    <source>
        <dbReference type="EMBL" id="AFK67113.1"/>
    </source>
</evidence>
<dbReference type="Proteomes" id="UP000005268">
    <property type="component" value="Chromosome"/>
</dbReference>
<dbReference type="HOGENOM" id="CLU_3256612_0_0_6"/>
<protein>
    <submittedName>
        <fullName evidence="1">Uncharacterized protein</fullName>
    </submittedName>
</protein>
<dbReference type="AlphaFoldDB" id="I3UNP2"/>
<gene>
    <name evidence="1" type="ORF">YSA_00630</name>
</gene>
<accession>I3UNP2</accession>